<organism evidence="13 14">
    <name type="scientific">Halomarina halobia</name>
    <dbReference type="NCBI Taxonomy" id="3033386"/>
    <lineage>
        <taxon>Archaea</taxon>
        <taxon>Methanobacteriati</taxon>
        <taxon>Methanobacteriota</taxon>
        <taxon>Stenosarchaea group</taxon>
        <taxon>Halobacteria</taxon>
        <taxon>Halobacteriales</taxon>
        <taxon>Natronomonadaceae</taxon>
        <taxon>Halomarina</taxon>
    </lineage>
</organism>
<dbReference type="PANTHER" id="PTHR12358">
    <property type="entry name" value="SPHINGOSINE KINASE"/>
    <property type="match status" value="1"/>
</dbReference>
<name>A0ABD6A819_9EURY</name>
<dbReference type="AlphaFoldDB" id="A0ABD6A819"/>
<keyword evidence="4" id="KW-0479">Metal-binding</keyword>
<dbReference type="GO" id="GO:0016301">
    <property type="term" value="F:kinase activity"/>
    <property type="evidence" value="ECO:0007669"/>
    <property type="project" value="UniProtKB-KW"/>
</dbReference>
<comment type="cofactor">
    <cofactor evidence="1">
        <name>Mg(2+)</name>
        <dbReference type="ChEBI" id="CHEBI:18420"/>
    </cofactor>
</comment>
<dbReference type="Pfam" id="PF19279">
    <property type="entry name" value="YegS_C"/>
    <property type="match status" value="1"/>
</dbReference>
<keyword evidence="8" id="KW-0460">Magnesium</keyword>
<dbReference type="Pfam" id="PF00781">
    <property type="entry name" value="DAGK_cat"/>
    <property type="match status" value="1"/>
</dbReference>
<dbReference type="GO" id="GO:0005524">
    <property type="term" value="F:ATP binding"/>
    <property type="evidence" value="ECO:0007669"/>
    <property type="project" value="UniProtKB-KW"/>
</dbReference>
<keyword evidence="2" id="KW-0444">Lipid biosynthesis</keyword>
<dbReference type="InterPro" id="IPR017438">
    <property type="entry name" value="ATP-NAD_kinase_N"/>
</dbReference>
<dbReference type="NCBIfam" id="TIGR00147">
    <property type="entry name" value="YegS/Rv2252/BmrU family lipid kinase"/>
    <property type="match status" value="1"/>
</dbReference>
<dbReference type="GO" id="GO:0008654">
    <property type="term" value="P:phospholipid biosynthetic process"/>
    <property type="evidence" value="ECO:0007669"/>
    <property type="project" value="UniProtKB-KW"/>
</dbReference>
<evidence type="ECO:0000256" key="5">
    <source>
        <dbReference type="ARBA" id="ARBA00022741"/>
    </source>
</evidence>
<dbReference type="GO" id="GO:0046872">
    <property type="term" value="F:metal ion binding"/>
    <property type="evidence" value="ECO:0007669"/>
    <property type="project" value="UniProtKB-KW"/>
</dbReference>
<dbReference type="GeneID" id="79313927"/>
<keyword evidence="10" id="KW-0594">Phospholipid biosynthesis</keyword>
<evidence type="ECO:0000256" key="2">
    <source>
        <dbReference type="ARBA" id="ARBA00022516"/>
    </source>
</evidence>
<dbReference type="RefSeq" id="WP_276304387.1">
    <property type="nucleotide sequence ID" value="NZ_CP119992.1"/>
</dbReference>
<evidence type="ECO:0000313" key="14">
    <source>
        <dbReference type="Proteomes" id="UP001596547"/>
    </source>
</evidence>
<evidence type="ECO:0000256" key="9">
    <source>
        <dbReference type="ARBA" id="ARBA00023098"/>
    </source>
</evidence>
<protein>
    <submittedName>
        <fullName evidence="13">Diacylglycerol/lipid kinase family protein</fullName>
        <ecNumber evidence="13">2.7.1.-</ecNumber>
    </submittedName>
</protein>
<dbReference type="EMBL" id="JBHTBF010000002">
    <property type="protein sequence ID" value="MFC7316355.1"/>
    <property type="molecule type" value="Genomic_DNA"/>
</dbReference>
<evidence type="ECO:0000256" key="3">
    <source>
        <dbReference type="ARBA" id="ARBA00022679"/>
    </source>
</evidence>
<evidence type="ECO:0000256" key="4">
    <source>
        <dbReference type="ARBA" id="ARBA00022723"/>
    </source>
</evidence>
<dbReference type="Gene3D" id="3.40.50.10330">
    <property type="entry name" value="Probable inorganic polyphosphate/atp-NAD kinase, domain 1"/>
    <property type="match status" value="1"/>
</dbReference>
<keyword evidence="6 13" id="KW-0418">Kinase</keyword>
<evidence type="ECO:0000259" key="12">
    <source>
        <dbReference type="PROSITE" id="PS50146"/>
    </source>
</evidence>
<dbReference type="InterPro" id="IPR016064">
    <property type="entry name" value="NAD/diacylglycerol_kinase_sf"/>
</dbReference>
<comment type="caution">
    <text evidence="13">The sequence shown here is derived from an EMBL/GenBank/DDBJ whole genome shotgun (WGS) entry which is preliminary data.</text>
</comment>
<keyword evidence="11" id="KW-1208">Phospholipid metabolism</keyword>
<dbReference type="InterPro" id="IPR005218">
    <property type="entry name" value="Diacylglycerol/lipid_kinase"/>
</dbReference>
<accession>A0ABD6A819</accession>
<dbReference type="InterPro" id="IPR001206">
    <property type="entry name" value="Diacylglycerol_kinase_cat_dom"/>
</dbReference>
<evidence type="ECO:0000256" key="10">
    <source>
        <dbReference type="ARBA" id="ARBA00023209"/>
    </source>
</evidence>
<evidence type="ECO:0000313" key="13">
    <source>
        <dbReference type="EMBL" id="MFC7316355.1"/>
    </source>
</evidence>
<dbReference type="PANTHER" id="PTHR12358:SF106">
    <property type="entry name" value="LIPID KINASE YEGS"/>
    <property type="match status" value="1"/>
</dbReference>
<dbReference type="Proteomes" id="UP001596547">
    <property type="component" value="Unassembled WGS sequence"/>
</dbReference>
<dbReference type="EC" id="2.7.1.-" evidence="13"/>
<dbReference type="SUPFAM" id="SSF111331">
    <property type="entry name" value="NAD kinase/diacylglycerol kinase-like"/>
    <property type="match status" value="1"/>
</dbReference>
<keyword evidence="3 13" id="KW-0808">Transferase</keyword>
<evidence type="ECO:0000256" key="11">
    <source>
        <dbReference type="ARBA" id="ARBA00023264"/>
    </source>
</evidence>
<sequence>MSRAGRNADGTDERVLVLNPVSGDGEHAPRVRELAAAHGFAVRETERPGDGIELAREAAEDGADLVAACGGDGTLNEVVRGLWNADALPDTAFAVVPGGTGNNFAGNVGIEGVEHAFEVIEAGRWRTIDLGLVAVDGGDPIPFLNSCVGGFTAEASASTSSDQKERYGVLAYVFNTLREVASFEGITLDVTPIGGGEGWRGDAACVLIGNGRRFPGGGSEQANVEDGRLDVTIVEGDPTVDLAGEAAVHRLLGRETGNITRLQTAELDVAVREDDPVTFSLDGELASARHLHVESRARTLRLPVGDAYEPAPD</sequence>
<dbReference type="InterPro" id="IPR050187">
    <property type="entry name" value="Lipid_Phosphate_FormReg"/>
</dbReference>
<gene>
    <name evidence="13" type="ORF">ACFQPE_06025</name>
</gene>
<evidence type="ECO:0000256" key="1">
    <source>
        <dbReference type="ARBA" id="ARBA00001946"/>
    </source>
</evidence>
<evidence type="ECO:0000256" key="6">
    <source>
        <dbReference type="ARBA" id="ARBA00022777"/>
    </source>
</evidence>
<reference evidence="13 14" key="1">
    <citation type="journal article" date="2019" name="Int. J. Syst. Evol. Microbiol.">
        <title>The Global Catalogue of Microorganisms (GCM) 10K type strain sequencing project: providing services to taxonomists for standard genome sequencing and annotation.</title>
        <authorList>
            <consortium name="The Broad Institute Genomics Platform"/>
            <consortium name="The Broad Institute Genome Sequencing Center for Infectious Disease"/>
            <person name="Wu L."/>
            <person name="Ma J."/>
        </authorList>
    </citation>
    <scope>NUCLEOTIDE SEQUENCE [LARGE SCALE GENOMIC DNA]</scope>
    <source>
        <strain evidence="13 14">PSR21</strain>
    </source>
</reference>
<feature type="domain" description="DAGKc" evidence="12">
    <location>
        <begin position="10"/>
        <end position="137"/>
    </location>
</feature>
<keyword evidence="14" id="KW-1185">Reference proteome</keyword>
<dbReference type="PROSITE" id="PS50146">
    <property type="entry name" value="DAGK"/>
    <property type="match status" value="1"/>
</dbReference>
<proteinExistence type="predicted"/>
<keyword evidence="7" id="KW-0067">ATP-binding</keyword>
<evidence type="ECO:0000256" key="8">
    <source>
        <dbReference type="ARBA" id="ARBA00022842"/>
    </source>
</evidence>
<keyword evidence="9" id="KW-0443">Lipid metabolism</keyword>
<dbReference type="Gene3D" id="2.60.200.40">
    <property type="match status" value="1"/>
</dbReference>
<keyword evidence="5" id="KW-0547">Nucleotide-binding</keyword>
<dbReference type="SMART" id="SM00046">
    <property type="entry name" value="DAGKc"/>
    <property type="match status" value="1"/>
</dbReference>
<evidence type="ECO:0000256" key="7">
    <source>
        <dbReference type="ARBA" id="ARBA00022840"/>
    </source>
</evidence>
<dbReference type="InterPro" id="IPR045540">
    <property type="entry name" value="YegS/DAGK_C"/>
</dbReference>